<evidence type="ECO:0000256" key="3">
    <source>
        <dbReference type="ARBA" id="ARBA00022723"/>
    </source>
</evidence>
<keyword evidence="5 6" id="KW-0411">Iron-sulfur</keyword>
<evidence type="ECO:0000256" key="4">
    <source>
        <dbReference type="ARBA" id="ARBA00023004"/>
    </source>
</evidence>
<keyword evidence="3 6" id="KW-0479">Metal-binding</keyword>
<dbReference type="GO" id="GO:0046872">
    <property type="term" value="F:metal ion binding"/>
    <property type="evidence" value="ECO:0007669"/>
    <property type="project" value="UniProtKB-KW"/>
</dbReference>
<dbReference type="Gene3D" id="3.20.20.70">
    <property type="entry name" value="Aldolase class I"/>
    <property type="match status" value="1"/>
</dbReference>
<dbReference type="PANTHER" id="PTHR30352:SF5">
    <property type="entry name" value="PYRUVATE FORMATE-LYASE 1-ACTIVATING ENZYME"/>
    <property type="match status" value="1"/>
</dbReference>
<dbReference type="PROSITE" id="PS51918">
    <property type="entry name" value="RADICAL_SAM"/>
    <property type="match status" value="1"/>
</dbReference>
<feature type="binding site" evidence="6">
    <location>
        <position position="88"/>
    </location>
    <ligand>
        <name>[4Fe-4S] cluster</name>
        <dbReference type="ChEBI" id="CHEBI:49883"/>
        <note>4Fe-4S-S-AdoMet</note>
    </ligand>
</feature>
<dbReference type="CDD" id="cd01335">
    <property type="entry name" value="Radical_SAM"/>
    <property type="match status" value="1"/>
</dbReference>
<dbReference type="GO" id="GO:0051539">
    <property type="term" value="F:4 iron, 4 sulfur cluster binding"/>
    <property type="evidence" value="ECO:0007669"/>
    <property type="project" value="UniProtKB-KW"/>
</dbReference>
<proteinExistence type="predicted"/>
<keyword evidence="2 6" id="KW-0949">S-adenosyl-L-methionine</keyword>
<comment type="caution">
    <text evidence="8">The sequence shown here is derived from an EMBL/GenBank/DDBJ whole genome shotgun (WGS) entry which is preliminary data.</text>
</comment>
<reference evidence="8" key="1">
    <citation type="journal article" date="2020" name="mSystems">
        <title>Genome- and Community-Level Interaction Insights into Carbon Utilization and Element Cycling Functions of Hydrothermarchaeota in Hydrothermal Sediment.</title>
        <authorList>
            <person name="Zhou Z."/>
            <person name="Liu Y."/>
            <person name="Xu W."/>
            <person name="Pan J."/>
            <person name="Luo Z.H."/>
            <person name="Li M."/>
        </authorList>
    </citation>
    <scope>NUCLEOTIDE SEQUENCE [LARGE SCALE GENOMIC DNA]</scope>
    <source>
        <strain evidence="8">SpSt-26</strain>
    </source>
</reference>
<dbReference type="PANTHER" id="PTHR30352">
    <property type="entry name" value="PYRUVATE FORMATE-LYASE-ACTIVATING ENZYME"/>
    <property type="match status" value="1"/>
</dbReference>
<feature type="binding site" evidence="6">
    <location>
        <position position="85"/>
    </location>
    <ligand>
        <name>[4Fe-4S] cluster</name>
        <dbReference type="ChEBI" id="CHEBI:49883"/>
        <note>4Fe-4S-S-AdoMet</note>
    </ligand>
</feature>
<evidence type="ECO:0000256" key="1">
    <source>
        <dbReference type="ARBA" id="ARBA00022485"/>
    </source>
</evidence>
<name>A0A7J2TLF0_ARCFL</name>
<dbReference type="InterPro" id="IPR027596">
    <property type="entry name" value="AmmeMemoSam_rS"/>
</dbReference>
<accession>A0A7J2TLF0</accession>
<dbReference type="AlphaFoldDB" id="A0A7J2TLF0"/>
<keyword evidence="1" id="KW-0004">4Fe-4S</keyword>
<dbReference type="InterPro" id="IPR034457">
    <property type="entry name" value="Organic_radical-activating"/>
</dbReference>
<dbReference type="InterPro" id="IPR016431">
    <property type="entry name" value="Pyrv-formate_lyase-activ_prd"/>
</dbReference>
<gene>
    <name evidence="8" type="primary">amrS</name>
    <name evidence="8" type="ORF">ENP88_07285</name>
</gene>
<sequence>MKEAKLYRKLRNRVVCQLCYRFCKIEEGGKGFCGVRICRDGKLYTLTYGKLSALESRPIEIKPFYHFKPGSTSMTFSTYSCNFICPWCQNWRISRNMPYGREVRPEEVVEKAVLCRDESTCASLNEPTLLYEYLLEVFRMARERGLMNTMVSNGYMSILALRELRKAGLDALKVDIKGGEKTYEMLNAKDLAWKTAKEAMKLGIHVEIVNLVVTGVNEDQIEEVVEKHLKFLGSEVPIHFTRYFPAFMYSREATRIEVLENAVKIARRSGISFVYIGNVPGHRFENTYCPDCGEMLIKRYSYRVLENRIRDGRCPNCRREIYGVF</sequence>
<dbReference type="NCBIfam" id="TIGR04337">
    <property type="entry name" value="AmmeMemoSam_rS"/>
    <property type="match status" value="1"/>
</dbReference>
<dbReference type="Pfam" id="PF04055">
    <property type="entry name" value="Radical_SAM"/>
    <property type="match status" value="1"/>
</dbReference>
<dbReference type="InterPro" id="IPR007197">
    <property type="entry name" value="rSAM"/>
</dbReference>
<organism evidence="8">
    <name type="scientific">Archaeoglobus fulgidus</name>
    <dbReference type="NCBI Taxonomy" id="2234"/>
    <lineage>
        <taxon>Archaea</taxon>
        <taxon>Methanobacteriati</taxon>
        <taxon>Methanobacteriota</taxon>
        <taxon>Archaeoglobi</taxon>
        <taxon>Archaeoglobales</taxon>
        <taxon>Archaeoglobaceae</taxon>
        <taxon>Archaeoglobus</taxon>
    </lineage>
</organism>
<evidence type="ECO:0000259" key="7">
    <source>
        <dbReference type="PROSITE" id="PS51918"/>
    </source>
</evidence>
<comment type="cofactor">
    <cofactor evidence="6">
        <name>[4Fe-4S] cluster</name>
        <dbReference type="ChEBI" id="CHEBI:49883"/>
    </cofactor>
    <text evidence="6">Binds 1 [4Fe-4S] cluster. The cluster is coordinated with 3 cysteines and an exchangeable S-adenosyl-L-methionine.</text>
</comment>
<dbReference type="GO" id="GO:0003824">
    <property type="term" value="F:catalytic activity"/>
    <property type="evidence" value="ECO:0007669"/>
    <property type="project" value="InterPro"/>
</dbReference>
<feature type="binding site" evidence="6">
    <location>
        <position position="81"/>
    </location>
    <ligand>
        <name>[4Fe-4S] cluster</name>
        <dbReference type="ChEBI" id="CHEBI:49883"/>
        <note>4Fe-4S-S-AdoMet</note>
    </ligand>
</feature>
<dbReference type="InterPro" id="IPR058240">
    <property type="entry name" value="rSAM_sf"/>
</dbReference>
<dbReference type="PIRSF" id="PIRSF004869">
    <property type="entry name" value="PflX_prd"/>
    <property type="match status" value="1"/>
</dbReference>
<evidence type="ECO:0000256" key="6">
    <source>
        <dbReference type="PIRSR" id="PIRSR004869-50"/>
    </source>
</evidence>
<feature type="domain" description="Radical SAM core" evidence="7">
    <location>
        <begin position="66"/>
        <end position="272"/>
    </location>
</feature>
<dbReference type="SUPFAM" id="SSF102114">
    <property type="entry name" value="Radical SAM enzymes"/>
    <property type="match status" value="1"/>
</dbReference>
<protein>
    <submittedName>
        <fullName evidence="8">AmmeMemoRadiSam system radical SAM enzyme</fullName>
    </submittedName>
</protein>
<dbReference type="InterPro" id="IPR013785">
    <property type="entry name" value="Aldolase_TIM"/>
</dbReference>
<evidence type="ECO:0000256" key="5">
    <source>
        <dbReference type="ARBA" id="ARBA00023014"/>
    </source>
</evidence>
<dbReference type="SFLD" id="SFLDG01101">
    <property type="entry name" value="Uncharacterised_Radical_SAM_Su"/>
    <property type="match status" value="1"/>
</dbReference>
<evidence type="ECO:0000313" key="8">
    <source>
        <dbReference type="EMBL" id="HEH35921.1"/>
    </source>
</evidence>
<keyword evidence="4 6" id="KW-0408">Iron</keyword>
<dbReference type="SFLD" id="SFLDS00029">
    <property type="entry name" value="Radical_SAM"/>
    <property type="match status" value="1"/>
</dbReference>
<dbReference type="EMBL" id="DSLA01000112">
    <property type="protein sequence ID" value="HEH35921.1"/>
    <property type="molecule type" value="Genomic_DNA"/>
</dbReference>
<evidence type="ECO:0000256" key="2">
    <source>
        <dbReference type="ARBA" id="ARBA00022691"/>
    </source>
</evidence>